<feature type="signal peptide" evidence="6">
    <location>
        <begin position="1"/>
        <end position="24"/>
    </location>
</feature>
<keyword evidence="4 8" id="KW-0378">Hydrolase</keyword>
<dbReference type="InterPro" id="IPR050226">
    <property type="entry name" value="NagZ_Beta-hexosaminidase"/>
</dbReference>
<keyword evidence="9" id="KW-1185">Reference proteome</keyword>
<evidence type="ECO:0000256" key="1">
    <source>
        <dbReference type="ARBA" id="ARBA00001231"/>
    </source>
</evidence>
<feature type="chain" id="PRO_5046071438" description="beta-N-acetylhexosaminidase" evidence="6">
    <location>
        <begin position="25"/>
        <end position="422"/>
    </location>
</feature>
<evidence type="ECO:0000256" key="3">
    <source>
        <dbReference type="ARBA" id="ARBA00012663"/>
    </source>
</evidence>
<reference evidence="8 9" key="1">
    <citation type="submission" date="2021-03" db="EMBL/GenBank/DDBJ databases">
        <title>Genomic Encyclopedia of Type Strains, Phase IV (KMG-IV): sequencing the most valuable type-strain genomes for metagenomic binning, comparative biology and taxonomic classification.</title>
        <authorList>
            <person name="Goeker M."/>
        </authorList>
    </citation>
    <scope>NUCLEOTIDE SEQUENCE [LARGE SCALE GENOMIC DNA]</scope>
    <source>
        <strain evidence="8 9">DSM 26806</strain>
    </source>
</reference>
<dbReference type="Gene3D" id="3.20.20.300">
    <property type="entry name" value="Glycoside hydrolase, family 3, N-terminal domain"/>
    <property type="match status" value="1"/>
</dbReference>
<dbReference type="RefSeq" id="WP_209860558.1">
    <property type="nucleotide sequence ID" value="NZ_JAGGLD010000001.1"/>
</dbReference>
<name>A0ABS4JF05_9BACL</name>
<evidence type="ECO:0000256" key="2">
    <source>
        <dbReference type="ARBA" id="ARBA00005336"/>
    </source>
</evidence>
<organism evidence="8 9">
    <name type="scientific">Paenibacillus shirakamiensis</name>
    <dbReference type="NCBI Taxonomy" id="1265935"/>
    <lineage>
        <taxon>Bacteria</taxon>
        <taxon>Bacillati</taxon>
        <taxon>Bacillota</taxon>
        <taxon>Bacilli</taxon>
        <taxon>Bacillales</taxon>
        <taxon>Paenibacillaceae</taxon>
        <taxon>Paenibacillus</taxon>
    </lineage>
</organism>
<evidence type="ECO:0000259" key="7">
    <source>
        <dbReference type="Pfam" id="PF00933"/>
    </source>
</evidence>
<evidence type="ECO:0000256" key="4">
    <source>
        <dbReference type="ARBA" id="ARBA00022801"/>
    </source>
</evidence>
<dbReference type="Proteomes" id="UP001519288">
    <property type="component" value="Unassembled WGS sequence"/>
</dbReference>
<evidence type="ECO:0000313" key="8">
    <source>
        <dbReference type="EMBL" id="MBP2000278.1"/>
    </source>
</evidence>
<sequence>MLTRKRIGLLVACFLCAGCSSNHSTSAPSVDAPKPILLEQSSSGLPTRVIERSDSSLVDIVHEQLKNMTLEEKLGEMMIAGMEGTTANAATKKMIKEQHVGGVIFYKNNVSTPQGLASYVNQLKAWNQGNAAPLFISVDEEGGRVSRLPGLYKFPNAVDIGAKDNLEYAQQMGQYLGEASQVLGMNVDYAPVLDINSNPDNPVIGVRSYGAKPDIVSRMGIAVMKGIQSKGTISVVKHFPGHGDTAVDSHLALPVVSKTLAQLKSFEWLPFEEAIHQGADAVMVAHILFPKIDNKYPASLSKTIMTDQLRRTLRFKGVIITDDLTMGAIAENYGIGEAAVKAVASGADMVMVAHGYDNVDVVFQMLRNSVKNGQISPKRIDESVTRILTLKQKYNLADSTLVKAPNLNELNKKIRNAVSIHQ</sequence>
<evidence type="ECO:0000313" key="9">
    <source>
        <dbReference type="Proteomes" id="UP001519288"/>
    </source>
</evidence>
<keyword evidence="6" id="KW-0732">Signal</keyword>
<dbReference type="InterPro" id="IPR001764">
    <property type="entry name" value="Glyco_hydro_3_N"/>
</dbReference>
<gene>
    <name evidence="8" type="ORF">J2Z69_001297</name>
</gene>
<dbReference type="GO" id="GO:0004563">
    <property type="term" value="F:beta-N-acetylhexosaminidase activity"/>
    <property type="evidence" value="ECO:0007669"/>
    <property type="project" value="UniProtKB-EC"/>
</dbReference>
<dbReference type="InterPro" id="IPR036962">
    <property type="entry name" value="Glyco_hydro_3_N_sf"/>
</dbReference>
<comment type="similarity">
    <text evidence="2">Belongs to the glycosyl hydrolase 3 family.</text>
</comment>
<comment type="catalytic activity">
    <reaction evidence="1">
        <text>Hydrolysis of terminal non-reducing N-acetyl-D-hexosamine residues in N-acetyl-beta-D-hexosaminides.</text>
        <dbReference type="EC" id="3.2.1.52"/>
    </reaction>
</comment>
<feature type="domain" description="Glycoside hydrolase family 3 N-terminal" evidence="7">
    <location>
        <begin position="69"/>
        <end position="390"/>
    </location>
</feature>
<dbReference type="PANTHER" id="PTHR30480:SF13">
    <property type="entry name" value="BETA-HEXOSAMINIDASE"/>
    <property type="match status" value="1"/>
</dbReference>
<comment type="caution">
    <text evidence="8">The sequence shown here is derived from an EMBL/GenBank/DDBJ whole genome shotgun (WGS) entry which is preliminary data.</text>
</comment>
<protein>
    <recommendedName>
        <fullName evidence="3">beta-N-acetylhexosaminidase</fullName>
        <ecNumber evidence="3">3.2.1.52</ecNumber>
    </recommendedName>
</protein>
<evidence type="ECO:0000256" key="6">
    <source>
        <dbReference type="SAM" id="SignalP"/>
    </source>
</evidence>
<dbReference type="PANTHER" id="PTHR30480">
    <property type="entry name" value="BETA-HEXOSAMINIDASE-RELATED"/>
    <property type="match status" value="1"/>
</dbReference>
<dbReference type="SUPFAM" id="SSF51445">
    <property type="entry name" value="(Trans)glycosidases"/>
    <property type="match status" value="1"/>
</dbReference>
<dbReference type="NCBIfam" id="NF003740">
    <property type="entry name" value="PRK05337.1"/>
    <property type="match status" value="1"/>
</dbReference>
<proteinExistence type="inferred from homology"/>
<accession>A0ABS4JF05</accession>
<dbReference type="InterPro" id="IPR017853">
    <property type="entry name" value="GH"/>
</dbReference>
<dbReference type="Pfam" id="PF00933">
    <property type="entry name" value="Glyco_hydro_3"/>
    <property type="match status" value="1"/>
</dbReference>
<evidence type="ECO:0000256" key="5">
    <source>
        <dbReference type="ARBA" id="ARBA00023295"/>
    </source>
</evidence>
<dbReference type="EMBL" id="JAGGLD010000001">
    <property type="protein sequence ID" value="MBP2000278.1"/>
    <property type="molecule type" value="Genomic_DNA"/>
</dbReference>
<dbReference type="EC" id="3.2.1.52" evidence="3"/>
<keyword evidence="5 8" id="KW-0326">Glycosidase</keyword>